<protein>
    <submittedName>
        <fullName evidence="2">Uncharacterized protein</fullName>
    </submittedName>
</protein>
<name>A0A6J5LQB6_9CAUD</name>
<reference evidence="2" key="1">
    <citation type="submission" date="2020-04" db="EMBL/GenBank/DDBJ databases">
        <authorList>
            <person name="Chiriac C."/>
            <person name="Salcher M."/>
            <person name="Ghai R."/>
            <person name="Kavagutti S V."/>
        </authorList>
    </citation>
    <scope>NUCLEOTIDE SEQUENCE</scope>
</reference>
<dbReference type="EMBL" id="LR796243">
    <property type="protein sequence ID" value="CAB4131226.1"/>
    <property type="molecule type" value="Genomic_DNA"/>
</dbReference>
<organism evidence="2">
    <name type="scientific">uncultured Caudovirales phage</name>
    <dbReference type="NCBI Taxonomy" id="2100421"/>
    <lineage>
        <taxon>Viruses</taxon>
        <taxon>Duplodnaviria</taxon>
        <taxon>Heunggongvirae</taxon>
        <taxon>Uroviricota</taxon>
        <taxon>Caudoviricetes</taxon>
        <taxon>Peduoviridae</taxon>
        <taxon>Maltschvirus</taxon>
        <taxon>Maltschvirus maltsch</taxon>
    </lineage>
</organism>
<evidence type="ECO:0000313" key="2">
    <source>
        <dbReference type="EMBL" id="CAB4135106.1"/>
    </source>
</evidence>
<accession>A0A6J5LQB6</accession>
<sequence>MTTLTDPQQIMDARLLALRQMLKLEILGLSKSKGPSAYSALKMLGYKGTRAEILKELDDWREQKLNG</sequence>
<evidence type="ECO:0000313" key="1">
    <source>
        <dbReference type="EMBL" id="CAB4131226.1"/>
    </source>
</evidence>
<dbReference type="EMBL" id="LR796293">
    <property type="protein sequence ID" value="CAB4135106.1"/>
    <property type="molecule type" value="Genomic_DNA"/>
</dbReference>
<gene>
    <name evidence="1" type="ORF">UFOVP121_71</name>
    <name evidence="2" type="ORF">UFOVP277_76</name>
</gene>
<proteinExistence type="predicted"/>